<dbReference type="OrthoDB" id="5348860at2"/>
<feature type="domain" description="DUF306" evidence="2">
    <location>
        <begin position="155"/>
        <end position="253"/>
    </location>
</feature>
<dbReference type="Proteomes" id="UP000270036">
    <property type="component" value="Chromosome"/>
</dbReference>
<gene>
    <name evidence="3" type="ORF">HY04_10890</name>
    <name evidence="4" type="ORF">NCTC13489_01385</name>
</gene>
<dbReference type="InterPro" id="IPR005184">
    <property type="entry name" value="DUF306_Meta_HslJ"/>
</dbReference>
<keyword evidence="1" id="KW-0732">Signal</keyword>
<dbReference type="InterPro" id="IPR038670">
    <property type="entry name" value="HslJ-like_sf"/>
</dbReference>
<dbReference type="AlphaFoldDB" id="A0A3S4UM23"/>
<dbReference type="RefSeq" id="WP_034719656.1">
    <property type="nucleotide sequence ID" value="NZ_FOIX01000004.1"/>
</dbReference>
<dbReference type="InterPro" id="IPR053147">
    <property type="entry name" value="Hsp_HslJ-like"/>
</dbReference>
<feature type="signal peptide" evidence="1">
    <location>
        <begin position="1"/>
        <end position="20"/>
    </location>
</feature>
<dbReference type="Gene3D" id="2.40.128.270">
    <property type="match status" value="1"/>
</dbReference>
<dbReference type="PANTHER" id="PTHR35535:SF1">
    <property type="entry name" value="HEAT SHOCK PROTEIN HSLJ"/>
    <property type="match status" value="1"/>
</dbReference>
<reference evidence="3 5" key="1">
    <citation type="submission" date="2014-07" db="EMBL/GenBank/DDBJ databases">
        <authorList>
            <person name="Pisani N.G."/>
            <person name="Newman J.D."/>
        </authorList>
    </citation>
    <scope>NUCLEOTIDE SEQUENCE [LARGE SCALE GENOMIC DNA]</scope>
    <source>
        <strain evidence="3 5">LMG 24720</strain>
    </source>
</reference>
<reference evidence="4 6" key="2">
    <citation type="submission" date="2018-12" db="EMBL/GenBank/DDBJ databases">
        <authorList>
            <consortium name="Pathogen Informatics"/>
        </authorList>
    </citation>
    <scope>NUCLEOTIDE SEQUENCE [LARGE SCALE GENOMIC DNA]</scope>
    <source>
        <strain evidence="4 6">NCTC13489</strain>
    </source>
</reference>
<sequence>MKIFTIFNFFILMVSSISCSVITKSPAENPGISESKSSETSVSTSQDIYFKGSGNEPFWNVEISDADIKLKTITDSIVTPSVDAIRAADHNVKLYRTQVGESTLSIQIIQNNCTDKMSGKNSPYSVSVEYQKYAAAKLQKLKGCGNYVTDYRLNDIWVLETLDGNKVESKNFQNKLPSMEINSATNSFSGFSGCNTMNGKLFYEKGLLRFTDVATTKMMCDPNNQENAFLKALKSTTTYKIEVNRLWLSNPSGLMLIFKKID</sequence>
<proteinExistence type="predicted"/>
<evidence type="ECO:0000313" key="4">
    <source>
        <dbReference type="EMBL" id="VEH99186.1"/>
    </source>
</evidence>
<dbReference type="EMBL" id="JPEP01000002">
    <property type="protein sequence ID" value="KEY18956.1"/>
    <property type="molecule type" value="Genomic_DNA"/>
</dbReference>
<evidence type="ECO:0000256" key="1">
    <source>
        <dbReference type="SAM" id="SignalP"/>
    </source>
</evidence>
<evidence type="ECO:0000313" key="3">
    <source>
        <dbReference type="EMBL" id="KEY18956.1"/>
    </source>
</evidence>
<protein>
    <submittedName>
        <fullName evidence="4">Heat-inducible protein</fullName>
    </submittedName>
</protein>
<evidence type="ECO:0000313" key="5">
    <source>
        <dbReference type="Proteomes" id="UP000028349"/>
    </source>
</evidence>
<name>A0A3S4UM23_9FLAO</name>
<accession>A0A3S4UM23</accession>
<dbReference type="PANTHER" id="PTHR35535">
    <property type="entry name" value="HEAT SHOCK PROTEIN HSLJ"/>
    <property type="match status" value="1"/>
</dbReference>
<dbReference type="PROSITE" id="PS51257">
    <property type="entry name" value="PROKAR_LIPOPROTEIN"/>
    <property type="match status" value="1"/>
</dbReference>
<organism evidence="4 6">
    <name type="scientific">Kaistella antarctica</name>
    <dbReference type="NCBI Taxonomy" id="266748"/>
    <lineage>
        <taxon>Bacteria</taxon>
        <taxon>Pseudomonadati</taxon>
        <taxon>Bacteroidota</taxon>
        <taxon>Flavobacteriia</taxon>
        <taxon>Flavobacteriales</taxon>
        <taxon>Weeksellaceae</taxon>
        <taxon>Chryseobacterium group</taxon>
        <taxon>Kaistella</taxon>
    </lineage>
</organism>
<dbReference type="Pfam" id="PF03724">
    <property type="entry name" value="META"/>
    <property type="match status" value="1"/>
</dbReference>
<dbReference type="Proteomes" id="UP000028349">
    <property type="component" value="Unassembled WGS sequence"/>
</dbReference>
<dbReference type="KEGG" id="cant:NCTC13489_01385"/>
<evidence type="ECO:0000259" key="2">
    <source>
        <dbReference type="Pfam" id="PF03724"/>
    </source>
</evidence>
<evidence type="ECO:0000313" key="6">
    <source>
        <dbReference type="Proteomes" id="UP000270036"/>
    </source>
</evidence>
<dbReference type="STRING" id="266748.HY04_10890"/>
<feature type="chain" id="PRO_5018522448" evidence="1">
    <location>
        <begin position="21"/>
        <end position="262"/>
    </location>
</feature>
<keyword evidence="5" id="KW-1185">Reference proteome</keyword>
<dbReference type="EMBL" id="LR134441">
    <property type="protein sequence ID" value="VEH99186.1"/>
    <property type="molecule type" value="Genomic_DNA"/>
</dbReference>